<feature type="domain" description="Ribosomal protein mS38 C-terminal" evidence="6">
    <location>
        <begin position="129"/>
        <end position="159"/>
    </location>
</feature>
<dbReference type="PANTHER" id="PTHR32035">
    <property type="entry name" value="AURORA KINASE A-INTERACTING PROTEIN"/>
    <property type="match status" value="1"/>
</dbReference>
<feature type="compositionally biased region" description="Basic residues" evidence="5">
    <location>
        <begin position="134"/>
        <end position="159"/>
    </location>
</feature>
<dbReference type="OMA" id="YYISKPF"/>
<protein>
    <recommendedName>
        <fullName evidence="4">Small ribosomal subunit protein mS38</fullName>
    </recommendedName>
</protein>
<name>D5AAW2_PICSI</name>
<dbReference type="PANTHER" id="PTHR32035:SF3">
    <property type="entry name" value="SMALL RIBOSOMAL SUBUNIT PROTEIN MS38"/>
    <property type="match status" value="1"/>
</dbReference>
<evidence type="ECO:0000259" key="6">
    <source>
        <dbReference type="SMART" id="SM01155"/>
    </source>
</evidence>
<evidence type="ECO:0000256" key="3">
    <source>
        <dbReference type="ARBA" id="ARBA00035647"/>
    </source>
</evidence>
<proteinExistence type="evidence at transcript level"/>
<dbReference type="SMART" id="SM01155">
    <property type="entry name" value="DUF1713"/>
    <property type="match status" value="1"/>
</dbReference>
<dbReference type="AlphaFoldDB" id="D5AAW2"/>
<evidence type="ECO:0000256" key="4">
    <source>
        <dbReference type="ARBA" id="ARBA00035682"/>
    </source>
</evidence>
<feature type="compositionally biased region" description="Basic and acidic residues" evidence="5">
    <location>
        <begin position="99"/>
        <end position="128"/>
    </location>
</feature>
<evidence type="ECO:0000313" key="7">
    <source>
        <dbReference type="EMBL" id="ADE76681.1"/>
    </source>
</evidence>
<sequence>MAVLHRFLRNSTSKCLKSSSYYISKPFSSLHAHGQRPADSQPLFTPWLAKSLNPQQHGILDLLKKSQRPPRFVPGAEISPNRGVPEGFPQLLEEHGIQRHLEEKPTKLSYPELREDSRSHDEEERLKIWADSVKKKRRKKMNKHKYKKLRKRLRRKKKK</sequence>
<organism evidence="7">
    <name type="scientific">Picea sitchensis</name>
    <name type="common">Sitka spruce</name>
    <name type="synonym">Pinus sitchensis</name>
    <dbReference type="NCBI Taxonomy" id="3332"/>
    <lineage>
        <taxon>Eukaryota</taxon>
        <taxon>Viridiplantae</taxon>
        <taxon>Streptophyta</taxon>
        <taxon>Embryophyta</taxon>
        <taxon>Tracheophyta</taxon>
        <taxon>Spermatophyta</taxon>
        <taxon>Pinopsida</taxon>
        <taxon>Pinidae</taxon>
        <taxon>Conifers I</taxon>
        <taxon>Pinales</taxon>
        <taxon>Pinaceae</taxon>
        <taxon>Picea</taxon>
    </lineage>
</organism>
<evidence type="ECO:0000256" key="5">
    <source>
        <dbReference type="SAM" id="MobiDB-lite"/>
    </source>
</evidence>
<evidence type="ECO:0000256" key="2">
    <source>
        <dbReference type="ARBA" id="ARBA00023128"/>
    </source>
</evidence>
<dbReference type="Pfam" id="PF08213">
    <property type="entry name" value="COX24_C"/>
    <property type="match status" value="1"/>
</dbReference>
<feature type="region of interest" description="Disordered" evidence="5">
    <location>
        <begin position="99"/>
        <end position="159"/>
    </location>
</feature>
<dbReference type="GO" id="GO:0005739">
    <property type="term" value="C:mitochondrion"/>
    <property type="evidence" value="ECO:0007669"/>
    <property type="project" value="UniProtKB-SubCell"/>
</dbReference>
<keyword evidence="2" id="KW-0496">Mitochondrion</keyword>
<dbReference type="EMBL" id="BT123357">
    <property type="protein sequence ID" value="ADE76681.1"/>
    <property type="molecule type" value="mRNA"/>
</dbReference>
<comment type="subcellular location">
    <subcellularLocation>
        <location evidence="1">Mitochondrion</location>
    </subcellularLocation>
</comment>
<accession>D5AAW2</accession>
<comment type="similarity">
    <text evidence="3">Belongs to the mitochondrion-specific ribosomal protein mS38 family.</text>
</comment>
<evidence type="ECO:0000256" key="1">
    <source>
        <dbReference type="ARBA" id="ARBA00004173"/>
    </source>
</evidence>
<dbReference type="InterPro" id="IPR013177">
    <property type="entry name" value="Ribosomal_mS38_C"/>
</dbReference>
<reference evidence="7" key="1">
    <citation type="submission" date="2010-04" db="EMBL/GenBank/DDBJ databases">
        <authorList>
            <person name="Reid K.E."/>
            <person name="Liao N."/>
            <person name="Chan S."/>
            <person name="Docking R."/>
            <person name="Taylor G."/>
            <person name="Moore R."/>
            <person name="Mayo M."/>
            <person name="Munro S."/>
            <person name="King J."/>
            <person name="Yanchuk A."/>
            <person name="Holt R."/>
            <person name="Jones S."/>
            <person name="Marra M."/>
            <person name="Ritland C.E."/>
            <person name="Ritland K."/>
            <person name="Bohlmann J."/>
        </authorList>
    </citation>
    <scope>NUCLEOTIDE SEQUENCE</scope>
    <source>
        <tissue evidence="7">Bud</tissue>
    </source>
</reference>